<gene>
    <name evidence="2" type="ORF">K2173_010529</name>
</gene>
<keyword evidence="3" id="KW-1185">Reference proteome</keyword>
<evidence type="ECO:0000313" key="2">
    <source>
        <dbReference type="EMBL" id="KAJ8765053.1"/>
    </source>
</evidence>
<feature type="compositionally biased region" description="Basic and acidic residues" evidence="1">
    <location>
        <begin position="196"/>
        <end position="217"/>
    </location>
</feature>
<feature type="compositionally biased region" description="Basic and acidic residues" evidence="1">
    <location>
        <begin position="440"/>
        <end position="459"/>
    </location>
</feature>
<dbReference type="Proteomes" id="UP001159364">
    <property type="component" value="Linkage Group LG05"/>
</dbReference>
<feature type="compositionally biased region" description="Basic and acidic residues" evidence="1">
    <location>
        <begin position="170"/>
        <end position="188"/>
    </location>
</feature>
<organism evidence="2 3">
    <name type="scientific">Erythroxylum novogranatense</name>
    <dbReference type="NCBI Taxonomy" id="1862640"/>
    <lineage>
        <taxon>Eukaryota</taxon>
        <taxon>Viridiplantae</taxon>
        <taxon>Streptophyta</taxon>
        <taxon>Embryophyta</taxon>
        <taxon>Tracheophyta</taxon>
        <taxon>Spermatophyta</taxon>
        <taxon>Magnoliopsida</taxon>
        <taxon>eudicotyledons</taxon>
        <taxon>Gunneridae</taxon>
        <taxon>Pentapetalae</taxon>
        <taxon>rosids</taxon>
        <taxon>fabids</taxon>
        <taxon>Malpighiales</taxon>
        <taxon>Erythroxylaceae</taxon>
        <taxon>Erythroxylum</taxon>
    </lineage>
</organism>
<feature type="region of interest" description="Disordered" evidence="1">
    <location>
        <begin position="435"/>
        <end position="459"/>
    </location>
</feature>
<accession>A0AAV8TFN9</accession>
<evidence type="ECO:0000313" key="3">
    <source>
        <dbReference type="Proteomes" id="UP001159364"/>
    </source>
</evidence>
<feature type="region of interest" description="Disordered" evidence="1">
    <location>
        <begin position="157"/>
        <end position="236"/>
    </location>
</feature>
<protein>
    <submittedName>
        <fullName evidence="2">Uncharacterized protein</fullName>
    </submittedName>
</protein>
<dbReference type="InterPro" id="IPR040276">
    <property type="entry name" value="At4g26450-like"/>
</dbReference>
<reference evidence="2 3" key="1">
    <citation type="submission" date="2021-09" db="EMBL/GenBank/DDBJ databases">
        <title>Genomic insights and catalytic innovation underlie evolution of tropane alkaloids biosynthesis.</title>
        <authorList>
            <person name="Wang Y.-J."/>
            <person name="Tian T."/>
            <person name="Huang J.-P."/>
            <person name="Huang S.-X."/>
        </authorList>
    </citation>
    <scope>NUCLEOTIDE SEQUENCE [LARGE SCALE GENOMIC DNA]</scope>
    <source>
        <strain evidence="2">KIB-2018</strain>
        <tissue evidence="2">Leaf</tissue>
    </source>
</reference>
<name>A0AAV8TFN9_9ROSI</name>
<proteinExistence type="predicted"/>
<evidence type="ECO:0000256" key="1">
    <source>
        <dbReference type="SAM" id="MobiDB-lite"/>
    </source>
</evidence>
<dbReference type="PANTHER" id="PTHR36056">
    <property type="entry name" value="PROTEIN, PUTATIVE-RELATED"/>
    <property type="match status" value="1"/>
</dbReference>
<dbReference type="PANTHER" id="PTHR36056:SF1">
    <property type="entry name" value="PROTEIN, PUTATIVE-RELATED"/>
    <property type="match status" value="1"/>
</dbReference>
<sequence>MHSRHRNTGNGYRSTSMGMAWMASRTSTDTSARSAHGFNTSDYRSFNNRSFGCGQTPAKSFQQPPVCKGDILVEAGRLATEYLVSKGLLPPSVLSHKWQNGSFKKQVGDCQDFRQQDDIQEARTSVHARLGIISSPAGCSKRRYSDEFNSRNHLKGRRRGDYYRSSSSEWGKEYGKSRSWSDRNRVSPDMDGEDDSVGHFEEHEVGKAAGDVMRKSDLSGASESEEPGNRELGLQKYNCSGEIGPKAISSGRCKDDMKAEPSKRSDIFTKVNLENGELMSNDECSHENKEEIVPDLRVEHSDVENNPSSKNGFDLLALCKFDNLPTKTRSALACRALKADQVPNKDDGNASDFVDCKVPDVLVQNDSLDDSNADVLTNANDDSKSLHSEVVPIQSAGIVDEPHATYGVTQEKSVRSPSFPDRAFMHDYERESDFGMSNSFRERGEKRAAEDSHADEPTKKSRAWLPVLVTEDEEHLLISDLTENRSSSMKVGTSQGHPLTPALTQDSLVHSCQLPKANGESCTQFAQEKQFFPNLFKICDLNLMESSYGDDNHCNDQVPMYPSLEITKSDAASVDIGLSISNSNISSKYSRCQANGMEIEVIDLENESPIENKTFNSTQRKIETAFAITDWFPGHSENAGDISGVQENYDGLMISEFLTTFSNCTSVSEDITPLQNEMSLHNAEGNFGDDDSIYMSLREIPLSFIPAWERPTPKEYLKPF</sequence>
<dbReference type="EMBL" id="JAIWQS010000005">
    <property type="protein sequence ID" value="KAJ8765053.1"/>
    <property type="molecule type" value="Genomic_DNA"/>
</dbReference>
<dbReference type="AlphaFoldDB" id="A0AAV8TFN9"/>
<comment type="caution">
    <text evidence="2">The sequence shown here is derived from an EMBL/GenBank/DDBJ whole genome shotgun (WGS) entry which is preliminary data.</text>
</comment>